<evidence type="ECO:0000256" key="1">
    <source>
        <dbReference type="RuleBase" id="RU000383"/>
    </source>
</evidence>
<feature type="domain" description="Cyclin-like" evidence="3">
    <location>
        <begin position="623"/>
        <end position="704"/>
    </location>
</feature>
<dbReference type="Pfam" id="PF00134">
    <property type="entry name" value="Cyclin_N"/>
    <property type="match status" value="1"/>
</dbReference>
<dbReference type="PANTHER" id="PTHR10177">
    <property type="entry name" value="CYCLINS"/>
    <property type="match status" value="1"/>
</dbReference>
<dbReference type="Proteomes" id="UP000602905">
    <property type="component" value="Unassembled WGS sequence"/>
</dbReference>
<evidence type="ECO:0000256" key="2">
    <source>
        <dbReference type="SAM" id="MobiDB-lite"/>
    </source>
</evidence>
<reference evidence="4" key="1">
    <citation type="submission" date="2020-09" db="EMBL/GenBank/DDBJ databases">
        <title>Comparative genome analyses of four rice-infecting Rhizoctonia solani isolates reveal extensive enrichment of homogalacturonan modification genes.</title>
        <authorList>
            <person name="Lee D.-Y."/>
            <person name="Jeon J."/>
            <person name="Kim K.-T."/>
            <person name="Cheong K."/>
            <person name="Song H."/>
            <person name="Choi G."/>
            <person name="Ko J."/>
            <person name="Opiyo S.O."/>
            <person name="Zuo S."/>
            <person name="Madhav S."/>
            <person name="Lee Y.-H."/>
            <person name="Wang G.-L."/>
        </authorList>
    </citation>
    <scope>NUCLEOTIDE SEQUENCE</scope>
    <source>
        <strain evidence="4">AG1-IA WGL</strain>
    </source>
</reference>
<evidence type="ECO:0000313" key="5">
    <source>
        <dbReference type="Proteomes" id="UP000602905"/>
    </source>
</evidence>
<dbReference type="InterPro" id="IPR013763">
    <property type="entry name" value="Cyclin-like_dom"/>
</dbReference>
<feature type="region of interest" description="Disordered" evidence="2">
    <location>
        <begin position="256"/>
        <end position="277"/>
    </location>
</feature>
<dbReference type="InterPro" id="IPR036915">
    <property type="entry name" value="Cyclin-like_sf"/>
</dbReference>
<dbReference type="Gene3D" id="1.10.472.10">
    <property type="entry name" value="Cyclin-like"/>
    <property type="match status" value="2"/>
</dbReference>
<organism evidence="4 5">
    <name type="scientific">Rhizoctonia solani</name>
    <dbReference type="NCBI Taxonomy" id="456999"/>
    <lineage>
        <taxon>Eukaryota</taxon>
        <taxon>Fungi</taxon>
        <taxon>Dikarya</taxon>
        <taxon>Basidiomycota</taxon>
        <taxon>Agaricomycotina</taxon>
        <taxon>Agaricomycetes</taxon>
        <taxon>Cantharellales</taxon>
        <taxon>Ceratobasidiaceae</taxon>
        <taxon>Rhizoctonia</taxon>
    </lineage>
</organism>
<comment type="similarity">
    <text evidence="1">Belongs to the cyclin family.</text>
</comment>
<dbReference type="OrthoDB" id="5590282at2759"/>
<dbReference type="InterPro" id="IPR039361">
    <property type="entry name" value="Cyclin"/>
</dbReference>
<proteinExistence type="inferred from homology"/>
<dbReference type="SMART" id="SM00385">
    <property type="entry name" value="CYCLIN"/>
    <property type="match status" value="2"/>
</dbReference>
<feature type="non-terminal residue" evidence="4">
    <location>
        <position position="1"/>
    </location>
</feature>
<protein>
    <submittedName>
        <fullName evidence="4">Cyclin family</fullName>
    </submittedName>
</protein>
<feature type="compositionally biased region" description="Gly residues" evidence="2">
    <location>
        <begin position="259"/>
        <end position="268"/>
    </location>
</feature>
<evidence type="ECO:0000259" key="3">
    <source>
        <dbReference type="SMART" id="SM00385"/>
    </source>
</evidence>
<accession>A0A8H7HPN9</accession>
<dbReference type="EMBL" id="JACYCD010000236">
    <property type="protein sequence ID" value="KAF8699842.1"/>
    <property type="molecule type" value="Genomic_DNA"/>
</dbReference>
<dbReference type="InterPro" id="IPR006671">
    <property type="entry name" value="Cyclin_N"/>
</dbReference>
<dbReference type="SUPFAM" id="SSF47954">
    <property type="entry name" value="Cyclin-like"/>
    <property type="match status" value="1"/>
</dbReference>
<feature type="domain" description="Cyclin-like" evidence="3">
    <location>
        <begin position="521"/>
        <end position="618"/>
    </location>
</feature>
<keyword evidence="1" id="KW-0195">Cyclin</keyword>
<name>A0A8H7HPN9_9AGAM</name>
<feature type="region of interest" description="Disordered" evidence="2">
    <location>
        <begin position="299"/>
        <end position="319"/>
    </location>
</feature>
<dbReference type="AlphaFoldDB" id="A0A8H7HPN9"/>
<sequence>MMGWYSGSCSSMASSRKRAFGDSEDKVNLDLTRSVSHTDKEHIKALPDPTTDFSVETCPVGISDTLDANPRPSALAPPPGLVHSKALIKSQIPPRPKPPVPSDYFVYPKRSWRSMSKVHIRIHILDRYGARQRYITAYQEWEEKHNKWVFGIYYLVRTVTKFQRQNMGTEAGAEPIVEMTRAVQEDVGERTTTATDVLGDLDVDMQTALTVLQEDAEVDELDRVKRWWIQTTQQNRPNKTKNECSSVQMLARLDRQGKGTFGSGGPGSRGRHDTPDVELPDQAARKMHSSMSSCIPPSLLSGQGECSMSNSEEEDDDVEETGLSPSWRIYSDQCECGYAGCHCRTWTKWWDKTLQMLKYVDYVDLPVSTSSVSGMSMLGNVLGGPPIRCVRLSIGGRHELVEQDPPVRSLHRIKSSGVKKLAWSYKEFENLKANPPRYYLTRVTGPTLETQDNEKIITLGVQRETRGLLQMNWEDYTSQCPNTLAEYAPACTETMCQETERYLPQSVLPSAQWPSRNRALQLVAYIQYTYRLPSEIFSLAINLLDRYTTRCEQVAQLNGPHWDLLGFTCLWLAWKYENYTSVPPLDDIIAYCPLQRLVRSDVIHSEWTIRNTIGIDLSYTSPLPMMRLSLIACECTKETRYIAKFLAESSALMPQLMRCPPFAIGLTVAWLACLLTDVPLADHISQNAHDGGVEIYNIAMRVTTGILNMPQSIERPREQALFYKWTLPIVNNVAGWCRSVFASVWPDWANDNDTLPYPQERIPELRAMGRSRPFKLVPGPSPGHALFEE</sequence>
<gene>
    <name evidence="4" type="ORF">RHS03_06841</name>
</gene>
<comment type="caution">
    <text evidence="4">The sequence shown here is derived from an EMBL/GenBank/DDBJ whole genome shotgun (WGS) entry which is preliminary data.</text>
</comment>
<feature type="compositionally biased region" description="Polar residues" evidence="2">
    <location>
        <begin position="299"/>
        <end position="310"/>
    </location>
</feature>
<evidence type="ECO:0000313" key="4">
    <source>
        <dbReference type="EMBL" id="KAF8699842.1"/>
    </source>
</evidence>